<name>A0A448KFN3_9ACTO</name>
<dbReference type="SUPFAM" id="SSF51695">
    <property type="entry name" value="PLC-like phosphodiesterases"/>
    <property type="match status" value="1"/>
</dbReference>
<keyword evidence="3" id="KW-0378">Hydrolase</keyword>
<organism evidence="3 4">
    <name type="scientific">Actinomyces slackii</name>
    <dbReference type="NCBI Taxonomy" id="52774"/>
    <lineage>
        <taxon>Bacteria</taxon>
        <taxon>Bacillati</taxon>
        <taxon>Actinomycetota</taxon>
        <taxon>Actinomycetes</taxon>
        <taxon>Actinomycetales</taxon>
        <taxon>Actinomycetaceae</taxon>
        <taxon>Actinomyces</taxon>
    </lineage>
</organism>
<dbReference type="GO" id="GO:0008889">
    <property type="term" value="F:glycerophosphodiester phosphodiesterase activity"/>
    <property type="evidence" value="ECO:0007669"/>
    <property type="project" value="UniProtKB-EC"/>
</dbReference>
<dbReference type="PANTHER" id="PTHR46211:SF14">
    <property type="entry name" value="GLYCEROPHOSPHODIESTER PHOSPHODIESTERASE"/>
    <property type="match status" value="1"/>
</dbReference>
<dbReference type="Proteomes" id="UP000276899">
    <property type="component" value="Chromosome"/>
</dbReference>
<dbReference type="EMBL" id="LR134363">
    <property type="protein sequence ID" value="VEG75756.1"/>
    <property type="molecule type" value="Genomic_DNA"/>
</dbReference>
<evidence type="ECO:0000313" key="4">
    <source>
        <dbReference type="Proteomes" id="UP000276899"/>
    </source>
</evidence>
<feature type="region of interest" description="Disordered" evidence="1">
    <location>
        <begin position="243"/>
        <end position="264"/>
    </location>
</feature>
<evidence type="ECO:0000256" key="1">
    <source>
        <dbReference type="SAM" id="MobiDB-lite"/>
    </source>
</evidence>
<dbReference type="Pfam" id="PF03009">
    <property type="entry name" value="GDPD"/>
    <property type="match status" value="1"/>
</dbReference>
<dbReference type="GO" id="GO:0006629">
    <property type="term" value="P:lipid metabolic process"/>
    <property type="evidence" value="ECO:0007669"/>
    <property type="project" value="InterPro"/>
</dbReference>
<sequence>MARRGRPAVIPHRGGAREVPENTWTAVEHVARLGLEWMETDLRATADGVVVLAHDEDLLRAAGDPRRIQEVMWAELADLDAGDRRGFVRLSDALAHHPELCFNVDLKESEVVQPALQAVRDADALGRTRFVSFSARRLAMLRRQEPRATTALGVADVMGLMLLSEAAVPLPHTRWGWTRGRVDAVQVPPAYRGVPVVTRRFVAAAHTEGLEVHVWDVNTPEEMHRMAALNVDAIMTDVPTLATKELSGPPRPETAVAAGRPCRP</sequence>
<protein>
    <submittedName>
        <fullName evidence="3">Glycerophosphoryl diester phosphodiesterase</fullName>
        <ecNumber evidence="3">3.1.4.46</ecNumber>
    </submittedName>
</protein>
<dbReference type="AlphaFoldDB" id="A0A448KFN3"/>
<dbReference type="Gene3D" id="3.20.20.190">
    <property type="entry name" value="Phosphatidylinositol (PI) phosphodiesterase"/>
    <property type="match status" value="1"/>
</dbReference>
<dbReference type="KEGG" id="asla:NCTC11923_02432"/>
<evidence type="ECO:0000259" key="2">
    <source>
        <dbReference type="PROSITE" id="PS51704"/>
    </source>
</evidence>
<accession>A0A448KFN3</accession>
<dbReference type="PANTHER" id="PTHR46211">
    <property type="entry name" value="GLYCEROPHOSPHORYL DIESTER PHOSPHODIESTERASE"/>
    <property type="match status" value="1"/>
</dbReference>
<dbReference type="InterPro" id="IPR017946">
    <property type="entry name" value="PLC-like_Pdiesterase_TIM-brl"/>
</dbReference>
<keyword evidence="4" id="KW-1185">Reference proteome</keyword>
<dbReference type="InterPro" id="IPR030395">
    <property type="entry name" value="GP_PDE_dom"/>
</dbReference>
<dbReference type="PROSITE" id="PS51704">
    <property type="entry name" value="GP_PDE"/>
    <property type="match status" value="1"/>
</dbReference>
<reference evidence="3 4" key="1">
    <citation type="submission" date="2018-12" db="EMBL/GenBank/DDBJ databases">
        <authorList>
            <consortium name="Pathogen Informatics"/>
        </authorList>
    </citation>
    <scope>NUCLEOTIDE SEQUENCE [LARGE SCALE GENOMIC DNA]</scope>
    <source>
        <strain evidence="3 4">NCTC11923</strain>
    </source>
</reference>
<proteinExistence type="predicted"/>
<gene>
    <name evidence="3" type="primary">ugpQ_2</name>
    <name evidence="3" type="ORF">NCTC11923_02432</name>
</gene>
<dbReference type="RefSeq" id="WP_051281229.1">
    <property type="nucleotide sequence ID" value="NZ_CBCRWE010000019.1"/>
</dbReference>
<evidence type="ECO:0000313" key="3">
    <source>
        <dbReference type="EMBL" id="VEG75756.1"/>
    </source>
</evidence>
<dbReference type="STRING" id="1278298.GCA_000428685_02101"/>
<dbReference type="EC" id="3.1.4.46" evidence="3"/>
<feature type="domain" description="GP-PDE" evidence="2">
    <location>
        <begin position="7"/>
        <end position="246"/>
    </location>
</feature>